<dbReference type="Proteomes" id="UP000000742">
    <property type="component" value="Chromosome"/>
</dbReference>
<gene>
    <name evidence="4" type="ordered locus">Aflv_2332</name>
</gene>
<reference evidence="4 5" key="1">
    <citation type="journal article" date="2008" name="Genome Biol.">
        <title>Encapsulated in silica: genome, proteome and physiology of the thermophilic bacterium Anoxybacillus flavithermus WK1.</title>
        <authorList>
            <person name="Saw J.H."/>
            <person name="Mountain B.W."/>
            <person name="Feng L."/>
            <person name="Omelchenko M.V."/>
            <person name="Hou S."/>
            <person name="Saito J.A."/>
            <person name="Stott M.B."/>
            <person name="Li D."/>
            <person name="Zhao G."/>
            <person name="Wu J."/>
            <person name="Galperin M.Y."/>
            <person name="Koonin E.V."/>
            <person name="Makarova K.S."/>
            <person name="Wolf Y.I."/>
            <person name="Rigden D.J."/>
            <person name="Dunfield P.F."/>
            <person name="Wang L."/>
            <person name="Alam M."/>
        </authorList>
    </citation>
    <scope>NUCLEOTIDE SEQUENCE [LARGE SCALE GENOMIC DNA]</scope>
    <source>
        <strain evidence="5">DSM 21510 / WK1</strain>
    </source>
</reference>
<dbReference type="AlphaFoldDB" id="B7GEX6"/>
<dbReference type="eggNOG" id="COG4221">
    <property type="taxonomic scope" value="Bacteria"/>
</dbReference>
<dbReference type="STRING" id="491915.Aflv_2332"/>
<sequence>MPYQLFFECRTNNMKAICRKGKFSMLQGQVAIVTGASRGIGLAIAHKLAEQGMQLVLIGSSSDIHRVGDQLKDVKTFQVDVSNEQQMNEVVEATIAAFGRIDLLVNNAGIGVFKSVEETTVEEWKRLFEVNVQGVFIGTKAVLPQMKKQRSGTIITVSSDVGRYTIANGSAYTATKYAVQGFSGSVAQEVRPYGIRVGTINPGMVDTYFANSTQGLPEKAEWLKAEDVAEAVVYMASAPKHMLVDEIVLHPLIQTYPVV</sequence>
<comment type="similarity">
    <text evidence="1 3">Belongs to the short-chain dehydrogenases/reductases (SDR) family.</text>
</comment>
<evidence type="ECO:0000256" key="3">
    <source>
        <dbReference type="RuleBase" id="RU000363"/>
    </source>
</evidence>
<dbReference type="Pfam" id="PF00106">
    <property type="entry name" value="adh_short"/>
    <property type="match status" value="1"/>
</dbReference>
<evidence type="ECO:0000313" key="4">
    <source>
        <dbReference type="EMBL" id="ACJ34689.1"/>
    </source>
</evidence>
<dbReference type="InterPro" id="IPR020904">
    <property type="entry name" value="Sc_DH/Rdtase_CS"/>
</dbReference>
<dbReference type="CDD" id="cd05233">
    <property type="entry name" value="SDR_c"/>
    <property type="match status" value="1"/>
</dbReference>
<keyword evidence="2" id="KW-0560">Oxidoreductase</keyword>
<dbReference type="PANTHER" id="PTHR42760:SF37">
    <property type="entry name" value="CLAVALDEHYDE DEHYDROGENASE"/>
    <property type="match status" value="1"/>
</dbReference>
<dbReference type="FunFam" id="3.40.50.720:FF:000047">
    <property type="entry name" value="NADP-dependent L-serine/L-allo-threonine dehydrogenase"/>
    <property type="match status" value="1"/>
</dbReference>
<accession>B7GEX6</accession>
<dbReference type="PRINTS" id="PR00080">
    <property type="entry name" value="SDRFAMILY"/>
</dbReference>
<dbReference type="InterPro" id="IPR002347">
    <property type="entry name" value="SDR_fam"/>
</dbReference>
<dbReference type="HOGENOM" id="CLU_010194_2_10_9"/>
<dbReference type="Gene3D" id="3.40.50.720">
    <property type="entry name" value="NAD(P)-binding Rossmann-like Domain"/>
    <property type="match status" value="1"/>
</dbReference>
<protein>
    <submittedName>
        <fullName evidence="4">Short-chain alcohol dehydrogenase</fullName>
    </submittedName>
</protein>
<dbReference type="GO" id="GO:0016616">
    <property type="term" value="F:oxidoreductase activity, acting on the CH-OH group of donors, NAD or NADP as acceptor"/>
    <property type="evidence" value="ECO:0007669"/>
    <property type="project" value="UniProtKB-ARBA"/>
</dbReference>
<dbReference type="PANTHER" id="PTHR42760">
    <property type="entry name" value="SHORT-CHAIN DEHYDROGENASES/REDUCTASES FAMILY MEMBER"/>
    <property type="match status" value="1"/>
</dbReference>
<proteinExistence type="inferred from homology"/>
<dbReference type="KEGG" id="afl:Aflv_2332"/>
<dbReference type="InterPro" id="IPR036291">
    <property type="entry name" value="NAD(P)-bd_dom_sf"/>
</dbReference>
<evidence type="ECO:0000256" key="1">
    <source>
        <dbReference type="ARBA" id="ARBA00006484"/>
    </source>
</evidence>
<dbReference type="PROSITE" id="PS00061">
    <property type="entry name" value="ADH_SHORT"/>
    <property type="match status" value="1"/>
</dbReference>
<organism evidence="4 5">
    <name type="scientific">Anoxybacillus flavithermus (strain DSM 21510 / WK1)</name>
    <dbReference type="NCBI Taxonomy" id="491915"/>
    <lineage>
        <taxon>Bacteria</taxon>
        <taxon>Bacillati</taxon>
        <taxon>Bacillota</taxon>
        <taxon>Bacilli</taxon>
        <taxon>Bacillales</taxon>
        <taxon>Anoxybacillaceae</taxon>
        <taxon>Anoxybacillus</taxon>
    </lineage>
</organism>
<dbReference type="PRINTS" id="PR00081">
    <property type="entry name" value="GDHRDH"/>
</dbReference>
<dbReference type="SUPFAM" id="SSF51735">
    <property type="entry name" value="NAD(P)-binding Rossmann-fold domains"/>
    <property type="match status" value="1"/>
</dbReference>
<name>B7GEX6_ANOFW</name>
<evidence type="ECO:0000256" key="2">
    <source>
        <dbReference type="ARBA" id="ARBA00023002"/>
    </source>
</evidence>
<evidence type="ECO:0000313" key="5">
    <source>
        <dbReference type="Proteomes" id="UP000000742"/>
    </source>
</evidence>
<dbReference type="EMBL" id="CP000922">
    <property type="protein sequence ID" value="ACJ34689.1"/>
    <property type="molecule type" value="Genomic_DNA"/>
</dbReference>